<organism evidence="1 2">
    <name type="scientific">Trichinella nativa</name>
    <dbReference type="NCBI Taxonomy" id="6335"/>
    <lineage>
        <taxon>Eukaryota</taxon>
        <taxon>Metazoa</taxon>
        <taxon>Ecdysozoa</taxon>
        <taxon>Nematoda</taxon>
        <taxon>Enoplea</taxon>
        <taxon>Dorylaimia</taxon>
        <taxon>Trichinellida</taxon>
        <taxon>Trichinellidae</taxon>
        <taxon>Trichinella</taxon>
    </lineage>
</organism>
<gene>
    <name evidence="1" type="ORF">T02_14893</name>
</gene>
<proteinExistence type="predicted"/>
<dbReference type="AlphaFoldDB" id="A0A0V1KHH8"/>
<evidence type="ECO:0000313" key="1">
    <source>
        <dbReference type="EMBL" id="KRZ46685.1"/>
    </source>
</evidence>
<dbReference type="EMBL" id="JYDW01002518">
    <property type="protein sequence ID" value="KRZ46685.1"/>
    <property type="molecule type" value="Genomic_DNA"/>
</dbReference>
<accession>A0A0V1KHH8</accession>
<comment type="caution">
    <text evidence="1">The sequence shown here is derived from an EMBL/GenBank/DDBJ whole genome shotgun (WGS) entry which is preliminary data.</text>
</comment>
<protein>
    <submittedName>
        <fullName evidence="1">Uncharacterized protein</fullName>
    </submittedName>
</protein>
<evidence type="ECO:0000313" key="2">
    <source>
        <dbReference type="Proteomes" id="UP000054721"/>
    </source>
</evidence>
<feature type="non-terminal residue" evidence="1">
    <location>
        <position position="39"/>
    </location>
</feature>
<keyword evidence="2" id="KW-1185">Reference proteome</keyword>
<sequence>MGMKYHCSRTSYFSRMMSLIQKIINQAELVARSKCDVAS</sequence>
<dbReference type="Proteomes" id="UP000054721">
    <property type="component" value="Unassembled WGS sequence"/>
</dbReference>
<reference evidence="1 2" key="1">
    <citation type="submission" date="2015-05" db="EMBL/GenBank/DDBJ databases">
        <title>Evolution of Trichinella species and genotypes.</title>
        <authorList>
            <person name="Korhonen P.K."/>
            <person name="Edoardo P."/>
            <person name="Giuseppe L.R."/>
            <person name="Gasser R.B."/>
        </authorList>
    </citation>
    <scope>NUCLEOTIDE SEQUENCE [LARGE SCALE GENOMIC DNA]</scope>
    <source>
        <strain evidence="1">ISS10</strain>
    </source>
</reference>
<name>A0A0V1KHH8_9BILA</name>
<dbReference type="STRING" id="6335.A0A0V1KHH8"/>